<evidence type="ECO:0000313" key="4">
    <source>
        <dbReference type="EMBL" id="OHB18069.1"/>
    </source>
</evidence>
<reference evidence="4 5" key="1">
    <citation type="journal article" date="2016" name="Nat. Commun.">
        <title>Thousands of microbial genomes shed light on interconnected biogeochemical processes in an aquifer system.</title>
        <authorList>
            <person name="Anantharaman K."/>
            <person name="Brown C.T."/>
            <person name="Hug L.A."/>
            <person name="Sharon I."/>
            <person name="Castelle C.J."/>
            <person name="Probst A.J."/>
            <person name="Thomas B.C."/>
            <person name="Singh A."/>
            <person name="Wilkins M.J."/>
            <person name="Karaoz U."/>
            <person name="Brodie E.L."/>
            <person name="Williams K.H."/>
            <person name="Hubbard S.S."/>
            <person name="Banfield J.F."/>
        </authorList>
    </citation>
    <scope>NUCLEOTIDE SEQUENCE [LARGE SCALE GENOMIC DNA]</scope>
</reference>
<name>A0A1G2V8W4_9BACT</name>
<dbReference type="AlphaFoldDB" id="A0A1G2V8W4"/>
<dbReference type="InterPro" id="IPR036388">
    <property type="entry name" value="WH-like_DNA-bd_sf"/>
</dbReference>
<evidence type="ECO:0000256" key="2">
    <source>
        <dbReference type="PIRSR" id="PIRSR640198-2"/>
    </source>
</evidence>
<feature type="active site" evidence="1">
    <location>
        <position position="200"/>
    </location>
</feature>
<dbReference type="InterPro" id="IPR003812">
    <property type="entry name" value="Fido"/>
</dbReference>
<dbReference type="PANTHER" id="PTHR13504:SF38">
    <property type="entry name" value="FIDO DOMAIN-CONTAINING PROTEIN"/>
    <property type="match status" value="1"/>
</dbReference>
<dbReference type="GO" id="GO:0005524">
    <property type="term" value="F:ATP binding"/>
    <property type="evidence" value="ECO:0007669"/>
    <property type="project" value="UniProtKB-KW"/>
</dbReference>
<dbReference type="InterPro" id="IPR040198">
    <property type="entry name" value="Fido_containing"/>
</dbReference>
<dbReference type="SUPFAM" id="SSF140931">
    <property type="entry name" value="Fic-like"/>
    <property type="match status" value="1"/>
</dbReference>
<organism evidence="4 5">
    <name type="scientific">Candidatus Zambryskibacteria bacterium RIFOXYD2_FULL_43_10</name>
    <dbReference type="NCBI Taxonomy" id="1802782"/>
    <lineage>
        <taxon>Bacteria</taxon>
        <taxon>Candidatus Zambryskiibacteriota</taxon>
    </lineage>
</organism>
<dbReference type="Gene3D" id="1.10.3290.10">
    <property type="entry name" value="Fido-like domain"/>
    <property type="match status" value="1"/>
</dbReference>
<feature type="binding site" evidence="2">
    <location>
        <begin position="204"/>
        <end position="211"/>
    </location>
    <ligand>
        <name>ATP</name>
        <dbReference type="ChEBI" id="CHEBI:30616"/>
    </ligand>
</feature>
<dbReference type="InterPro" id="IPR036597">
    <property type="entry name" value="Fido-like_dom_sf"/>
</dbReference>
<dbReference type="PANTHER" id="PTHR13504">
    <property type="entry name" value="FIDO DOMAIN-CONTAINING PROTEIN DDB_G0283145"/>
    <property type="match status" value="1"/>
</dbReference>
<protein>
    <recommendedName>
        <fullName evidence="3">Fido domain-containing protein</fullName>
    </recommendedName>
</protein>
<evidence type="ECO:0000313" key="5">
    <source>
        <dbReference type="Proteomes" id="UP000176868"/>
    </source>
</evidence>
<dbReference type="Proteomes" id="UP000176868">
    <property type="component" value="Unassembled WGS sequence"/>
</dbReference>
<sequence>MNYKFNKRLKDLPQSAWLLINQIDEVKGRWVGGAELNPQALGRLKKSTLITSTGASTRIEGAKLSDEDVEKLMRGLTMQKFRDRDKQEVKGYYELLNNVFESWKHIQFSESTIKNFHQELLKYVEKDKLHRGEYKKIENKVHMINEAGQSIGILFDTTPAYLTPKEMLELTEWTQEALSIKEIHPLLIIGNFLVEFLNIHPFQDGNGRLSRILTNLLMLEYGYPYVPYISHEKLIEDNKADYYLALRRSQKTINKEKEDIVPWLEFFLQILLLQAKQAVDLLSKENIELLLSPKQLIVWKYLENISEASPGEISKATKISRSTVSQALDVLMRLKKVKRIGQGRTTRYSKI</sequence>
<proteinExistence type="predicted"/>
<dbReference type="PROSITE" id="PS51459">
    <property type="entry name" value="FIDO"/>
    <property type="match status" value="1"/>
</dbReference>
<accession>A0A1G2V8W4</accession>
<dbReference type="InterPro" id="IPR001845">
    <property type="entry name" value="HTH_ArsR_DNA-bd_dom"/>
</dbReference>
<dbReference type="SUPFAM" id="SSF46785">
    <property type="entry name" value="Winged helix' DNA-binding domain"/>
    <property type="match status" value="1"/>
</dbReference>
<dbReference type="GO" id="GO:0003700">
    <property type="term" value="F:DNA-binding transcription factor activity"/>
    <property type="evidence" value="ECO:0007669"/>
    <property type="project" value="InterPro"/>
</dbReference>
<gene>
    <name evidence="4" type="ORF">A2544_00515</name>
</gene>
<keyword evidence="2" id="KW-0067">ATP-binding</keyword>
<evidence type="ECO:0000256" key="1">
    <source>
        <dbReference type="PIRSR" id="PIRSR640198-1"/>
    </source>
</evidence>
<feature type="binding site" evidence="2">
    <location>
        <begin position="242"/>
        <end position="243"/>
    </location>
    <ligand>
        <name>ATP</name>
        <dbReference type="ChEBI" id="CHEBI:30616"/>
    </ligand>
</feature>
<dbReference type="Pfam" id="PF01022">
    <property type="entry name" value="HTH_5"/>
    <property type="match status" value="1"/>
</dbReference>
<dbReference type="Pfam" id="PF02661">
    <property type="entry name" value="Fic"/>
    <property type="match status" value="1"/>
</dbReference>
<dbReference type="EMBL" id="MHWZ01000007">
    <property type="protein sequence ID" value="OHB18069.1"/>
    <property type="molecule type" value="Genomic_DNA"/>
</dbReference>
<dbReference type="Gene3D" id="1.10.10.10">
    <property type="entry name" value="Winged helix-like DNA-binding domain superfamily/Winged helix DNA-binding domain"/>
    <property type="match status" value="1"/>
</dbReference>
<dbReference type="CDD" id="cd00090">
    <property type="entry name" value="HTH_ARSR"/>
    <property type="match status" value="1"/>
</dbReference>
<evidence type="ECO:0000259" key="3">
    <source>
        <dbReference type="PROSITE" id="PS51459"/>
    </source>
</evidence>
<comment type="caution">
    <text evidence="4">The sequence shown here is derived from an EMBL/GenBank/DDBJ whole genome shotgun (WGS) entry which is preliminary data.</text>
</comment>
<dbReference type="InterPro" id="IPR011991">
    <property type="entry name" value="ArsR-like_HTH"/>
</dbReference>
<keyword evidence="2" id="KW-0547">Nucleotide-binding</keyword>
<feature type="domain" description="Fido" evidence="3">
    <location>
        <begin position="108"/>
        <end position="269"/>
    </location>
</feature>
<dbReference type="STRING" id="1802782.A2544_00515"/>
<dbReference type="InterPro" id="IPR036390">
    <property type="entry name" value="WH_DNA-bd_sf"/>
</dbReference>